<dbReference type="InterPro" id="IPR007995">
    <property type="entry name" value="DUF742"/>
</dbReference>
<gene>
    <name evidence="1" type="ORF">HCJ94_28055</name>
</gene>
<dbReference type="RefSeq" id="WP_168004024.1">
    <property type="nucleotide sequence ID" value="NZ_JAATEO010000052.1"/>
</dbReference>
<dbReference type="Proteomes" id="UP000783871">
    <property type="component" value="Unassembled WGS sequence"/>
</dbReference>
<dbReference type="Pfam" id="PF05331">
    <property type="entry name" value="DUF742"/>
    <property type="match status" value="1"/>
</dbReference>
<dbReference type="InterPro" id="IPR036390">
    <property type="entry name" value="WH_DNA-bd_sf"/>
</dbReference>
<dbReference type="PANTHER" id="PTHR36221:SF1">
    <property type="entry name" value="DUF742 DOMAIN-CONTAINING PROTEIN"/>
    <property type="match status" value="1"/>
</dbReference>
<reference evidence="1 2" key="1">
    <citation type="submission" date="2020-03" db="EMBL/GenBank/DDBJ databases">
        <title>WGS of actinomycetes isolated from Thailand.</title>
        <authorList>
            <person name="Thawai C."/>
        </authorList>
    </citation>
    <scope>NUCLEOTIDE SEQUENCE [LARGE SCALE GENOMIC DNA]</scope>
    <source>
        <strain evidence="1 2">HSS6-12</strain>
    </source>
</reference>
<dbReference type="Gene3D" id="1.10.10.10">
    <property type="entry name" value="Winged helix-like DNA-binding domain superfamily/Winged helix DNA-binding domain"/>
    <property type="match status" value="1"/>
</dbReference>
<sequence>MDRSGDREDAWYDEDAGPVARPYTLTRGRTVPAGRLDLIALVVARPGAVVPDGLFPEHREIVRRCRQPLSVAEISAVLDLPVGTVRVLVGDLVEAGLVETREPSSLGERPSMELLTALLAGLRSL</sequence>
<protein>
    <submittedName>
        <fullName evidence="1">DUF742 domain-containing protein</fullName>
    </submittedName>
</protein>
<evidence type="ECO:0000313" key="1">
    <source>
        <dbReference type="EMBL" id="NJP35712.1"/>
    </source>
</evidence>
<dbReference type="PANTHER" id="PTHR36221">
    <property type="entry name" value="DUF742 DOMAIN-CONTAINING PROTEIN"/>
    <property type="match status" value="1"/>
</dbReference>
<organism evidence="1 2">
    <name type="scientific">Micromonospora thermarum</name>
    <dbReference type="NCBI Taxonomy" id="2720024"/>
    <lineage>
        <taxon>Bacteria</taxon>
        <taxon>Bacillati</taxon>
        <taxon>Actinomycetota</taxon>
        <taxon>Actinomycetes</taxon>
        <taxon>Micromonosporales</taxon>
        <taxon>Micromonosporaceae</taxon>
        <taxon>Micromonospora</taxon>
    </lineage>
</organism>
<dbReference type="SUPFAM" id="SSF46785">
    <property type="entry name" value="Winged helix' DNA-binding domain"/>
    <property type="match status" value="1"/>
</dbReference>
<dbReference type="InterPro" id="IPR036388">
    <property type="entry name" value="WH-like_DNA-bd_sf"/>
</dbReference>
<name>A0ABX0ZCR5_9ACTN</name>
<comment type="caution">
    <text evidence="1">The sequence shown here is derived from an EMBL/GenBank/DDBJ whole genome shotgun (WGS) entry which is preliminary data.</text>
</comment>
<proteinExistence type="predicted"/>
<evidence type="ECO:0000313" key="2">
    <source>
        <dbReference type="Proteomes" id="UP000783871"/>
    </source>
</evidence>
<dbReference type="EMBL" id="JAATEO010000052">
    <property type="protein sequence ID" value="NJP35712.1"/>
    <property type="molecule type" value="Genomic_DNA"/>
</dbReference>
<keyword evidence="2" id="KW-1185">Reference proteome</keyword>
<accession>A0ABX0ZCR5</accession>